<dbReference type="EMBL" id="JADILY010000160">
    <property type="protein sequence ID" value="MBO8482395.1"/>
    <property type="molecule type" value="Genomic_DNA"/>
</dbReference>
<feature type="domain" description="Polymerase nucleotidyl transferase" evidence="1">
    <location>
        <begin position="5"/>
        <end position="25"/>
    </location>
</feature>
<dbReference type="InterPro" id="IPR002934">
    <property type="entry name" value="Polymerase_NTP_transf_dom"/>
</dbReference>
<name>A0A9D9J2F5_9BACT</name>
<dbReference type="AlphaFoldDB" id="A0A9D9J2F5"/>
<gene>
    <name evidence="2" type="ORF">IAC87_07640</name>
</gene>
<sequence length="33" mass="3831">MAGYGVEKLILFGSRARNEATEDSDRNYPWVRE</sequence>
<protein>
    <submittedName>
        <fullName evidence="2">Nucleotidyltransferase domain-containing protein</fullName>
    </submittedName>
</protein>
<evidence type="ECO:0000313" key="3">
    <source>
        <dbReference type="Proteomes" id="UP000823772"/>
    </source>
</evidence>
<dbReference type="Pfam" id="PF01909">
    <property type="entry name" value="NTP_transf_2"/>
    <property type="match status" value="1"/>
</dbReference>
<organism evidence="2 3">
    <name type="scientific">Candidatus Merdivivens faecigallinarum</name>
    <dbReference type="NCBI Taxonomy" id="2840871"/>
    <lineage>
        <taxon>Bacteria</taxon>
        <taxon>Pseudomonadati</taxon>
        <taxon>Bacteroidota</taxon>
        <taxon>Bacteroidia</taxon>
        <taxon>Bacteroidales</taxon>
        <taxon>Muribaculaceae</taxon>
        <taxon>Muribaculaceae incertae sedis</taxon>
        <taxon>Candidatus Merdivivens</taxon>
    </lineage>
</organism>
<dbReference type="Gene3D" id="3.30.460.10">
    <property type="entry name" value="Beta Polymerase, domain 2"/>
    <property type="match status" value="1"/>
</dbReference>
<comment type="caution">
    <text evidence="2">The sequence shown here is derived from an EMBL/GenBank/DDBJ whole genome shotgun (WGS) entry which is preliminary data.</text>
</comment>
<dbReference type="GO" id="GO:0016779">
    <property type="term" value="F:nucleotidyltransferase activity"/>
    <property type="evidence" value="ECO:0007669"/>
    <property type="project" value="InterPro"/>
</dbReference>
<accession>A0A9D9J2F5</accession>
<dbReference type="InterPro" id="IPR043519">
    <property type="entry name" value="NT_sf"/>
</dbReference>
<dbReference type="SUPFAM" id="SSF81301">
    <property type="entry name" value="Nucleotidyltransferase"/>
    <property type="match status" value="1"/>
</dbReference>
<dbReference type="Proteomes" id="UP000823772">
    <property type="component" value="Unassembled WGS sequence"/>
</dbReference>
<reference evidence="2" key="1">
    <citation type="submission" date="2020-10" db="EMBL/GenBank/DDBJ databases">
        <authorList>
            <person name="Gilroy R."/>
        </authorList>
    </citation>
    <scope>NUCLEOTIDE SEQUENCE</scope>
    <source>
        <strain evidence="2">B3-2255</strain>
    </source>
</reference>
<evidence type="ECO:0000259" key="1">
    <source>
        <dbReference type="Pfam" id="PF01909"/>
    </source>
</evidence>
<reference evidence="2" key="2">
    <citation type="journal article" date="2021" name="PeerJ">
        <title>Extensive microbial diversity within the chicken gut microbiome revealed by metagenomics and culture.</title>
        <authorList>
            <person name="Gilroy R."/>
            <person name="Ravi A."/>
            <person name="Getino M."/>
            <person name="Pursley I."/>
            <person name="Horton D.L."/>
            <person name="Alikhan N.F."/>
            <person name="Baker D."/>
            <person name="Gharbi K."/>
            <person name="Hall N."/>
            <person name="Watson M."/>
            <person name="Adriaenssens E.M."/>
            <person name="Foster-Nyarko E."/>
            <person name="Jarju S."/>
            <person name="Secka A."/>
            <person name="Antonio M."/>
            <person name="Oren A."/>
            <person name="Chaudhuri R.R."/>
            <person name="La Ragione R."/>
            <person name="Hildebrand F."/>
            <person name="Pallen M.J."/>
        </authorList>
    </citation>
    <scope>NUCLEOTIDE SEQUENCE</scope>
    <source>
        <strain evidence="2">B3-2255</strain>
    </source>
</reference>
<dbReference type="CDD" id="cd05403">
    <property type="entry name" value="NT_KNTase_like"/>
    <property type="match status" value="1"/>
</dbReference>
<proteinExistence type="predicted"/>
<evidence type="ECO:0000313" key="2">
    <source>
        <dbReference type="EMBL" id="MBO8482395.1"/>
    </source>
</evidence>